<proteinExistence type="predicted"/>
<name>A0A146K3I2_9EUKA</name>
<accession>A0A146K3I2</accession>
<organism evidence="2">
    <name type="scientific">Trepomonas sp. PC1</name>
    <dbReference type="NCBI Taxonomy" id="1076344"/>
    <lineage>
        <taxon>Eukaryota</taxon>
        <taxon>Metamonada</taxon>
        <taxon>Diplomonadida</taxon>
        <taxon>Hexamitidae</taxon>
        <taxon>Hexamitinae</taxon>
        <taxon>Trepomonas</taxon>
    </lineage>
</organism>
<dbReference type="AlphaFoldDB" id="A0A146K3I2"/>
<evidence type="ECO:0000313" key="2">
    <source>
        <dbReference type="EMBL" id="JAP91443.1"/>
    </source>
</evidence>
<dbReference type="InterPro" id="IPR011009">
    <property type="entry name" value="Kinase-like_dom_sf"/>
</dbReference>
<keyword evidence="2" id="KW-0418">Kinase</keyword>
<dbReference type="GO" id="GO:0004672">
    <property type="term" value="F:protein kinase activity"/>
    <property type="evidence" value="ECO:0007669"/>
    <property type="project" value="InterPro"/>
</dbReference>
<dbReference type="Pfam" id="PF00069">
    <property type="entry name" value="Pkinase"/>
    <property type="match status" value="1"/>
</dbReference>
<keyword evidence="2" id="KW-0808">Transferase</keyword>
<gene>
    <name evidence="2" type="ORF">TPC1_16952</name>
</gene>
<evidence type="ECO:0000259" key="1">
    <source>
        <dbReference type="Pfam" id="PF00069"/>
    </source>
</evidence>
<dbReference type="GO" id="GO:0005524">
    <property type="term" value="F:ATP binding"/>
    <property type="evidence" value="ECO:0007669"/>
    <property type="project" value="InterPro"/>
</dbReference>
<dbReference type="EMBL" id="GDID01005163">
    <property type="protein sequence ID" value="JAP91443.1"/>
    <property type="molecule type" value="Transcribed_RNA"/>
</dbReference>
<feature type="non-terminal residue" evidence="2">
    <location>
        <position position="111"/>
    </location>
</feature>
<feature type="non-terminal residue" evidence="2">
    <location>
        <position position="1"/>
    </location>
</feature>
<reference evidence="2" key="1">
    <citation type="submission" date="2015-07" db="EMBL/GenBank/DDBJ databases">
        <title>Adaptation to a free-living lifestyle via gene acquisitions in the diplomonad Trepomonas sp. PC1.</title>
        <authorList>
            <person name="Xu F."/>
            <person name="Jerlstrom-Hultqvist J."/>
            <person name="Kolisko M."/>
            <person name="Simpson A.G.B."/>
            <person name="Roger A.J."/>
            <person name="Svard S.G."/>
            <person name="Andersson J.O."/>
        </authorList>
    </citation>
    <scope>NUCLEOTIDE SEQUENCE</scope>
    <source>
        <strain evidence="2">PC1</strain>
    </source>
</reference>
<dbReference type="Gene3D" id="3.30.200.20">
    <property type="entry name" value="Phosphorylase Kinase, domain 1"/>
    <property type="match status" value="1"/>
</dbReference>
<sequence>HTSQKNKQVQNGDVLKCKNNETGSFIALKKLKNLDNPKDKTLRQLKLLTNTVHPNIVRLFEAFKRYLCLNTVNQLFQSNLKNSMELLQIHVKCFHFKYCVLWTIFIKTTLF</sequence>
<protein>
    <submittedName>
        <fullName evidence="2">Kinase, CMGC CDKL</fullName>
    </submittedName>
</protein>
<dbReference type="SUPFAM" id="SSF56112">
    <property type="entry name" value="Protein kinase-like (PK-like)"/>
    <property type="match status" value="1"/>
</dbReference>
<feature type="domain" description="Protein kinase" evidence="1">
    <location>
        <begin position="11"/>
        <end position="74"/>
    </location>
</feature>
<dbReference type="InterPro" id="IPR000719">
    <property type="entry name" value="Prot_kinase_dom"/>
</dbReference>